<keyword evidence="2" id="KW-1185">Reference proteome</keyword>
<protein>
    <submittedName>
        <fullName evidence="1">Uncharacterized protein</fullName>
    </submittedName>
</protein>
<reference evidence="1 2" key="1">
    <citation type="journal article" date="2011" name="Nat. Biotechnol.">
        <title>Comparative genomic analysis of the thermophilic biomass-degrading fungi Myceliophthora thermophila and Thielavia terrestris.</title>
        <authorList>
            <person name="Berka R.M."/>
            <person name="Grigoriev I.V."/>
            <person name="Otillar R."/>
            <person name="Salamov A."/>
            <person name="Grimwood J."/>
            <person name="Reid I."/>
            <person name="Ishmael N."/>
            <person name="John T."/>
            <person name="Darmond C."/>
            <person name="Moisan M.-C."/>
            <person name="Henrissat B."/>
            <person name="Coutinho P.M."/>
            <person name="Lombard V."/>
            <person name="Natvig D.O."/>
            <person name="Lindquist E."/>
            <person name="Schmutz J."/>
            <person name="Lucas S."/>
            <person name="Harris P."/>
            <person name="Powlowski J."/>
            <person name="Bellemare A."/>
            <person name="Taylor D."/>
            <person name="Butler G."/>
            <person name="de Vries R.P."/>
            <person name="Allijn I.E."/>
            <person name="van den Brink J."/>
            <person name="Ushinsky S."/>
            <person name="Storms R."/>
            <person name="Powell A.J."/>
            <person name="Paulsen I.T."/>
            <person name="Elbourne L.D.H."/>
            <person name="Baker S.E."/>
            <person name="Magnuson J."/>
            <person name="LaBoissiere S."/>
            <person name="Clutterbuck A.J."/>
            <person name="Martinez D."/>
            <person name="Wogulis M."/>
            <person name="de Leon A.L."/>
            <person name="Rey M.W."/>
            <person name="Tsang A."/>
        </authorList>
    </citation>
    <scope>NUCLEOTIDE SEQUENCE [LARGE SCALE GENOMIC DNA]</scope>
    <source>
        <strain evidence="2">ATCC 38088 / NRRL 8126</strain>
    </source>
</reference>
<dbReference type="Pfam" id="PF07081">
    <property type="entry name" value="DUF1349"/>
    <property type="match status" value="1"/>
</dbReference>
<dbReference type="RefSeq" id="XP_003652813.1">
    <property type="nucleotide sequence ID" value="XM_003652765.1"/>
</dbReference>
<dbReference type="HOGENOM" id="CLU_077442_2_0_1"/>
<dbReference type="InterPro" id="IPR009784">
    <property type="entry name" value="DUF1349"/>
</dbReference>
<sequence>MAPSDTFTITAAPGTDIWRKPPATDVFNAPTALPESSTTTATNLRTSGPLTSFLSARLSLNFTPKEQYDQGGLLLSFYRRNPPSNASDSPAPHQKPQKWIKAGVEHYNGAPRLSTVACDAWADWSVADLHPSPSSTNTAAATTTTTETGWTTLLVEKDQDGNGTGVWVYRVAEATGEKVPLREVCWVFGDAPEEWDVEVRAMAARPAKGAEGGLVVEFAGLEVKWAT</sequence>
<dbReference type="GeneID" id="11517148"/>
<name>G2R0K9_THETT</name>
<evidence type="ECO:0000313" key="2">
    <source>
        <dbReference type="Proteomes" id="UP000008181"/>
    </source>
</evidence>
<dbReference type="Gene3D" id="2.60.120.200">
    <property type="match status" value="1"/>
</dbReference>
<dbReference type="PANTHER" id="PTHR35332">
    <property type="entry name" value="REGULATION OF ENOLASE PROTEIN 1"/>
    <property type="match status" value="1"/>
</dbReference>
<dbReference type="Proteomes" id="UP000008181">
    <property type="component" value="Chromosome 2"/>
</dbReference>
<evidence type="ECO:0000313" key="1">
    <source>
        <dbReference type="EMBL" id="AEO66477.1"/>
    </source>
</evidence>
<proteinExistence type="predicted"/>
<dbReference type="AlphaFoldDB" id="G2R0K9"/>
<dbReference type="eggNOG" id="ENOG502S8JK">
    <property type="taxonomic scope" value="Eukaryota"/>
</dbReference>
<dbReference type="PANTHER" id="PTHR35332:SF2">
    <property type="entry name" value="REGULATION OF ENOLASE PROTEIN 1"/>
    <property type="match status" value="1"/>
</dbReference>
<dbReference type="KEGG" id="ttt:THITE_2114602"/>
<accession>G2R0K9</accession>
<dbReference type="OrthoDB" id="42525at2759"/>
<dbReference type="STRING" id="578455.G2R0K9"/>
<gene>
    <name evidence="1" type="ORF">THITE_2114602</name>
</gene>
<dbReference type="EMBL" id="CP003010">
    <property type="protein sequence ID" value="AEO66477.1"/>
    <property type="molecule type" value="Genomic_DNA"/>
</dbReference>
<organism evidence="1 2">
    <name type="scientific">Thermothielavioides terrestris (strain ATCC 38088 / NRRL 8126)</name>
    <name type="common">Thielavia terrestris</name>
    <dbReference type="NCBI Taxonomy" id="578455"/>
    <lineage>
        <taxon>Eukaryota</taxon>
        <taxon>Fungi</taxon>
        <taxon>Dikarya</taxon>
        <taxon>Ascomycota</taxon>
        <taxon>Pezizomycotina</taxon>
        <taxon>Sordariomycetes</taxon>
        <taxon>Sordariomycetidae</taxon>
        <taxon>Sordariales</taxon>
        <taxon>Chaetomiaceae</taxon>
        <taxon>Thermothielavioides</taxon>
        <taxon>Thermothielavioides terrestris</taxon>
    </lineage>
</organism>